<dbReference type="Gene3D" id="3.40.50.620">
    <property type="entry name" value="HUPs"/>
    <property type="match status" value="1"/>
</dbReference>
<keyword evidence="3" id="KW-1185">Reference proteome</keyword>
<reference evidence="2 3" key="1">
    <citation type="submission" date="2024-03" db="EMBL/GenBank/DDBJ databases">
        <title>The Acrasis kona genome and developmental transcriptomes reveal deep origins of eukaryotic multicellular pathways.</title>
        <authorList>
            <person name="Sheikh S."/>
            <person name="Fu C.-J."/>
            <person name="Brown M.W."/>
            <person name="Baldauf S.L."/>
        </authorList>
    </citation>
    <scope>NUCLEOTIDE SEQUENCE [LARGE SCALE GENOMIC DNA]</scope>
    <source>
        <strain evidence="2 3">ATCC MYA-3509</strain>
    </source>
</reference>
<protein>
    <submittedName>
        <fullName evidence="2">Nucleotidyl transferase</fullName>
    </submittedName>
</protein>
<sequence>MSQVGFVYIYIPSNKDEHIYNLAIISQAVSKVSRGIYFILKGDAKNTTVELIAQYYGEIASSSCNLKRRSFIVLPFDQDLLPDYINYLSETTDQNHPSEYILLEHNNQFPSEFGLKKVPLTISPEQMEEASKIEKEHYAFKPIDNNKRNTYGKFKNVCMGGTFDHVHLGHYLCFSQIAMIFNGKGSIIVGISDGDLLKDKTDKELLQSFDKRKVNFEHCMIQIHPQILLPSKKHKTEYTFDIMQLFEPYGPTVTYEDIEALVVSEETEKGGHSVNKKRVEKGMKEVELFVAPVIRPRGSNCKLSSSQIRQELSKK</sequence>
<dbReference type="SUPFAM" id="SSF52374">
    <property type="entry name" value="Nucleotidylyl transferase"/>
    <property type="match status" value="1"/>
</dbReference>
<dbReference type="InterPro" id="IPR014729">
    <property type="entry name" value="Rossmann-like_a/b/a_fold"/>
</dbReference>
<comment type="caution">
    <text evidence="2">The sequence shown here is derived from an EMBL/GenBank/DDBJ whole genome shotgun (WGS) entry which is preliminary data.</text>
</comment>
<proteinExistence type="predicted"/>
<organism evidence="2 3">
    <name type="scientific">Acrasis kona</name>
    <dbReference type="NCBI Taxonomy" id="1008807"/>
    <lineage>
        <taxon>Eukaryota</taxon>
        <taxon>Discoba</taxon>
        <taxon>Heterolobosea</taxon>
        <taxon>Tetramitia</taxon>
        <taxon>Eutetramitia</taxon>
        <taxon>Acrasidae</taxon>
        <taxon>Acrasis</taxon>
    </lineage>
</organism>
<accession>A0AAW2YJL2</accession>
<dbReference type="Proteomes" id="UP001431209">
    <property type="component" value="Unassembled WGS sequence"/>
</dbReference>
<evidence type="ECO:0000313" key="2">
    <source>
        <dbReference type="EMBL" id="KAL0477190.1"/>
    </source>
</evidence>
<name>A0AAW2YJL2_9EUKA</name>
<dbReference type="GO" id="GO:0015937">
    <property type="term" value="P:coenzyme A biosynthetic process"/>
    <property type="evidence" value="ECO:0007669"/>
    <property type="project" value="TreeGrafter"/>
</dbReference>
<dbReference type="EMBL" id="JAOPGA020000149">
    <property type="protein sequence ID" value="KAL0477190.1"/>
    <property type="molecule type" value="Genomic_DNA"/>
</dbReference>
<gene>
    <name evidence="2" type="ORF">AKO1_005832</name>
</gene>
<evidence type="ECO:0000313" key="3">
    <source>
        <dbReference type="Proteomes" id="UP001431209"/>
    </source>
</evidence>
<dbReference type="InterPro" id="IPR004821">
    <property type="entry name" value="Cyt_trans-like"/>
</dbReference>
<feature type="domain" description="Cytidyltransferase-like" evidence="1">
    <location>
        <begin position="159"/>
        <end position="310"/>
    </location>
</feature>
<evidence type="ECO:0000259" key="1">
    <source>
        <dbReference type="Pfam" id="PF01467"/>
    </source>
</evidence>
<dbReference type="PANTHER" id="PTHR10695">
    <property type="entry name" value="DEPHOSPHO-COA KINASE-RELATED"/>
    <property type="match status" value="1"/>
</dbReference>
<dbReference type="AlphaFoldDB" id="A0AAW2YJL2"/>
<dbReference type="Pfam" id="PF01467">
    <property type="entry name" value="CTP_transf_like"/>
    <property type="match status" value="1"/>
</dbReference>
<keyword evidence="2" id="KW-0808">Transferase</keyword>
<dbReference type="GO" id="GO:0004140">
    <property type="term" value="F:dephospho-CoA kinase activity"/>
    <property type="evidence" value="ECO:0007669"/>
    <property type="project" value="TreeGrafter"/>
</dbReference>
<dbReference type="PANTHER" id="PTHR10695:SF46">
    <property type="entry name" value="BIFUNCTIONAL COENZYME A SYNTHASE-RELATED"/>
    <property type="match status" value="1"/>
</dbReference>